<name>A0ACD4NP41_9HYPH</name>
<proteinExistence type="predicted"/>
<dbReference type="Proteomes" id="UP001163223">
    <property type="component" value="Chromosome"/>
</dbReference>
<dbReference type="EMBL" id="CP113520">
    <property type="protein sequence ID" value="WAJ28415.1"/>
    <property type="molecule type" value="Genomic_DNA"/>
</dbReference>
<accession>A0ACD4NP41</accession>
<organism evidence="1 2">
    <name type="scientific">Antarcticirhabdus aurantiaca</name>
    <dbReference type="NCBI Taxonomy" id="2606717"/>
    <lineage>
        <taxon>Bacteria</taxon>
        <taxon>Pseudomonadati</taxon>
        <taxon>Pseudomonadota</taxon>
        <taxon>Alphaproteobacteria</taxon>
        <taxon>Hyphomicrobiales</taxon>
        <taxon>Aurantimonadaceae</taxon>
        <taxon>Antarcticirhabdus</taxon>
    </lineage>
</organism>
<reference evidence="1" key="1">
    <citation type="submission" date="2022-11" db="EMBL/GenBank/DDBJ databases">
        <title>beta-Carotene-producing bacterium, Jeongeuplla avenae sp. nov., alleviates the salt stress of Arabidopsis seedlings.</title>
        <authorList>
            <person name="Jiang L."/>
            <person name="Lee J."/>
        </authorList>
    </citation>
    <scope>NUCLEOTIDE SEQUENCE</scope>
    <source>
        <strain evidence="1">DY_R2A_6</strain>
    </source>
</reference>
<gene>
    <name evidence="1" type="ORF">OXU80_26995</name>
</gene>
<protein>
    <submittedName>
        <fullName evidence="1">Carbohydrate ABC transporter permease</fullName>
    </submittedName>
</protein>
<sequence length="291" mass="31801">MTRTSDRERRRDPARIALYVFLLASAAFFLLPVVVVVLNSLKTMDEIRQGSLLALPASPTFDFWRIAWSSACSGIECRGISPGLFNSIKIAVPAVFLSVLVGALNGYALSQWKRPAADRIMLAITFGLFVPYQCMMYPTIVLARTGGLFGTYPGIVLIHVVYGIPYTTLLFRNFYAGLPDELTKAARIEGASFLQTFGHVMLPLSVNMLVVVGVLQFTGIWNDYFLGFIFAGNENAPMTVQLNNLVNNTRGEVAINVNMAATILTALPTLLVYLLSGRYFVRGIAAGAVKG</sequence>
<evidence type="ECO:0000313" key="2">
    <source>
        <dbReference type="Proteomes" id="UP001163223"/>
    </source>
</evidence>
<evidence type="ECO:0000313" key="1">
    <source>
        <dbReference type="EMBL" id="WAJ28415.1"/>
    </source>
</evidence>
<keyword evidence="2" id="KW-1185">Reference proteome</keyword>